<sequence>MTPFSSRSLCKSVLIVTTALLTGCATVTSTPLTGKYVGYTDAKLKDFGTGMKDGIIAGGAAGGAAFGPVGAVLGVIAGTGTGLVMGAINMFSIPCGIGSVDIVFESAEGIQLTANAERISVCHLKPGDPISYFKDDDEIIISTKQQNIQQAFSGKSLRMATEPPK</sequence>
<keyword evidence="3" id="KW-1185">Reference proteome</keyword>
<gene>
    <name evidence="2" type="ORF">ABNW52_16310</name>
</gene>
<organism evidence="2 3">
    <name type="scientific">Vogesella oryzagri</name>
    <dbReference type="NCBI Taxonomy" id="3160864"/>
    <lineage>
        <taxon>Bacteria</taxon>
        <taxon>Pseudomonadati</taxon>
        <taxon>Pseudomonadota</taxon>
        <taxon>Betaproteobacteria</taxon>
        <taxon>Neisseriales</taxon>
        <taxon>Chromobacteriaceae</taxon>
        <taxon>Vogesella</taxon>
    </lineage>
</organism>
<protein>
    <recommendedName>
        <fullName evidence="4">Lipoprotein</fullName>
    </recommendedName>
</protein>
<comment type="caution">
    <text evidence="2">The sequence shown here is derived from an EMBL/GenBank/DDBJ whole genome shotgun (WGS) entry which is preliminary data.</text>
</comment>
<feature type="chain" id="PRO_5045611322" description="Lipoprotein" evidence="1">
    <location>
        <begin position="28"/>
        <end position="165"/>
    </location>
</feature>
<evidence type="ECO:0000313" key="2">
    <source>
        <dbReference type="EMBL" id="MEQ6292179.1"/>
    </source>
</evidence>
<evidence type="ECO:0008006" key="4">
    <source>
        <dbReference type="Google" id="ProtNLM"/>
    </source>
</evidence>
<proteinExistence type="predicted"/>
<evidence type="ECO:0000313" key="3">
    <source>
        <dbReference type="Proteomes" id="UP001433638"/>
    </source>
</evidence>
<dbReference type="PROSITE" id="PS51257">
    <property type="entry name" value="PROKAR_LIPOPROTEIN"/>
    <property type="match status" value="1"/>
</dbReference>
<dbReference type="Proteomes" id="UP001433638">
    <property type="component" value="Unassembled WGS sequence"/>
</dbReference>
<dbReference type="EMBL" id="JBEFLD010000009">
    <property type="protein sequence ID" value="MEQ6292179.1"/>
    <property type="molecule type" value="Genomic_DNA"/>
</dbReference>
<keyword evidence="1" id="KW-0732">Signal</keyword>
<name>A0ABV1M7I3_9NEIS</name>
<accession>A0ABV1M7I3</accession>
<reference evidence="2" key="1">
    <citation type="submission" date="2024-06" db="EMBL/GenBank/DDBJ databases">
        <title>Genome sequence of Vogesella sp. MAHUQ-64.</title>
        <authorList>
            <person name="Huq M.A."/>
        </authorList>
    </citation>
    <scope>NUCLEOTIDE SEQUENCE</scope>
    <source>
        <strain evidence="2">MAHUQ-64</strain>
    </source>
</reference>
<feature type="signal peptide" evidence="1">
    <location>
        <begin position="1"/>
        <end position="27"/>
    </location>
</feature>
<dbReference type="RefSeq" id="WP_349590089.1">
    <property type="nucleotide sequence ID" value="NZ_JBEFLD010000009.1"/>
</dbReference>
<evidence type="ECO:0000256" key="1">
    <source>
        <dbReference type="SAM" id="SignalP"/>
    </source>
</evidence>